<evidence type="ECO:0000313" key="7">
    <source>
        <dbReference type="Proteomes" id="UP000009058"/>
    </source>
</evidence>
<dbReference type="AlphaFoldDB" id="G4MQI1"/>
<keyword evidence="7" id="KW-1185">Reference proteome</keyword>
<feature type="compositionally biased region" description="Polar residues" evidence="4">
    <location>
        <begin position="118"/>
        <end position="130"/>
    </location>
</feature>
<dbReference type="Proteomes" id="UP000009058">
    <property type="component" value="Chromosome 1"/>
</dbReference>
<evidence type="ECO:0000259" key="5">
    <source>
        <dbReference type="Pfam" id="PF17667"/>
    </source>
</evidence>
<sequence length="424" mass="47078">MARAFCIAGRATICWKAHPEGDPQKQFVIKDSWQYTEREEEGNLLQKATAKGVVNVARHYHHYTVQIHGMDDDIRNNVRKGLEITTATNYRPDQRSKLLPNTIVPGTSRRGRTSSGTASKRSCSASPANVDTLSNRVHRRVILRDYGKPIYKASFRSALLAAVEGCIEGHESLRMAGFLHRDISINNLMINEDTDSLSWPYFLIDLDLGVREPRAAGAFGVKDKAGKVISARRIRLTAVDGSSSRGACVQTAELSVVCSHGDEVPNKCGLDGTGGWLLSIASRVILATEENFTPYYQPLVIWVNKLRKAVFPNGGRSSSTYGTELNTVSDYRWGLESQRSFGNMDKIANIRELQDNLKCLVQEPYECEPAPGCCPNLETTLEPPPSPTTEPVSIPNEDKIWGWGTIIISKKNKKKKQPMMEEAN</sequence>
<gene>
    <name evidence="6" type="ORF">MGG_16094</name>
</gene>
<reference key="2">
    <citation type="submission" date="2011-05" db="EMBL/GenBank/DDBJ databases">
        <title>The Genome Sequence of Magnaporthe oryzae 70-15.</title>
        <authorList>
            <consortium name="The Broad Institute Genome Sequencing Platform"/>
            <person name="Ma L.-J."/>
            <person name="Dead R."/>
            <person name="Young S.K."/>
            <person name="Zeng Q."/>
            <person name="Gargeya S."/>
            <person name="Fitzgerald M."/>
            <person name="Haas B."/>
            <person name="Abouelleil A."/>
            <person name="Alvarado L."/>
            <person name="Arachchi H.M."/>
            <person name="Berlin A."/>
            <person name="Brown A."/>
            <person name="Chapman S.B."/>
            <person name="Chen Z."/>
            <person name="Dunbar C."/>
            <person name="Freedman E."/>
            <person name="Gearin G."/>
            <person name="Gellesch M."/>
            <person name="Goldberg J."/>
            <person name="Griggs A."/>
            <person name="Gujja S."/>
            <person name="Heiman D."/>
            <person name="Howarth C."/>
            <person name="Larson L."/>
            <person name="Lui A."/>
            <person name="MacDonald P.J.P."/>
            <person name="Mehta T."/>
            <person name="Montmayeur A."/>
            <person name="Murphy C."/>
            <person name="Neiman D."/>
            <person name="Pearson M."/>
            <person name="Priest M."/>
            <person name="Roberts A."/>
            <person name="Saif S."/>
            <person name="Shea T."/>
            <person name="Shenoy N."/>
            <person name="Sisk P."/>
            <person name="Stolte C."/>
            <person name="Sykes S."/>
            <person name="Yandava C."/>
            <person name="Wortman J."/>
            <person name="Nusbaum C."/>
            <person name="Birren B."/>
        </authorList>
    </citation>
    <scope>NUCLEOTIDE SEQUENCE</scope>
    <source>
        <strain>70-15</strain>
    </source>
</reference>
<proteinExistence type="predicted"/>
<dbReference type="PANTHER" id="PTHR38248:SF2">
    <property type="entry name" value="FUNK1 11"/>
    <property type="match status" value="1"/>
</dbReference>
<dbReference type="OrthoDB" id="5584477at2759"/>
<evidence type="ECO:0000313" key="6">
    <source>
        <dbReference type="EMBL" id="EHA56471.1"/>
    </source>
</evidence>
<organism evidence="6 7">
    <name type="scientific">Pyricularia oryzae (strain 70-15 / ATCC MYA-4617 / FGSC 8958)</name>
    <name type="common">Rice blast fungus</name>
    <name type="synonym">Magnaporthe oryzae</name>
    <dbReference type="NCBI Taxonomy" id="242507"/>
    <lineage>
        <taxon>Eukaryota</taxon>
        <taxon>Fungi</taxon>
        <taxon>Dikarya</taxon>
        <taxon>Ascomycota</taxon>
        <taxon>Pezizomycotina</taxon>
        <taxon>Sordariomycetes</taxon>
        <taxon>Sordariomycetidae</taxon>
        <taxon>Magnaporthales</taxon>
        <taxon>Pyriculariaceae</taxon>
        <taxon>Pyricularia</taxon>
    </lineage>
</organism>
<dbReference type="OMA" id="PMMEEAN"/>
<dbReference type="Pfam" id="PF17667">
    <property type="entry name" value="Pkinase_fungal"/>
    <property type="match status" value="1"/>
</dbReference>
<reference evidence="6 7" key="1">
    <citation type="journal article" date="2005" name="Nature">
        <title>The genome sequence of the rice blast fungus Magnaporthe grisea.</title>
        <authorList>
            <person name="Dean R.A."/>
            <person name="Talbot N.J."/>
            <person name="Ebbole D.J."/>
            <person name="Farman M.L."/>
            <person name="Mitchell T.K."/>
            <person name="Orbach M.J."/>
            <person name="Thon M."/>
            <person name="Kulkarni R."/>
            <person name="Xu J.R."/>
            <person name="Pan H."/>
            <person name="Read N.D."/>
            <person name="Lee Y.H."/>
            <person name="Carbone I."/>
            <person name="Brown D."/>
            <person name="Oh Y.Y."/>
            <person name="Donofrio N."/>
            <person name="Jeong J.S."/>
            <person name="Soanes D.M."/>
            <person name="Djonovic S."/>
            <person name="Kolomiets E."/>
            <person name="Rehmeyer C."/>
            <person name="Li W."/>
            <person name="Harding M."/>
            <person name="Kim S."/>
            <person name="Lebrun M.H."/>
            <person name="Bohnert H."/>
            <person name="Coughlan S."/>
            <person name="Butler J."/>
            <person name="Calvo S."/>
            <person name="Ma L.J."/>
            <person name="Nicol R."/>
            <person name="Purcell S."/>
            <person name="Nusbaum C."/>
            <person name="Galagan J.E."/>
            <person name="Birren B.W."/>
        </authorList>
    </citation>
    <scope>NUCLEOTIDE SEQUENCE [LARGE SCALE GENOMIC DNA]</scope>
    <source>
        <strain evidence="7">70-15 / ATCC MYA-4617 / FGSC 8958</strain>
    </source>
</reference>
<accession>G4MQI1</accession>
<dbReference type="PROSITE" id="PS00109">
    <property type="entry name" value="PROTEIN_KINASE_TYR"/>
    <property type="match status" value="1"/>
</dbReference>
<dbReference type="GO" id="GO:0004674">
    <property type="term" value="F:protein serine/threonine kinase activity"/>
    <property type="evidence" value="ECO:0007669"/>
    <property type="project" value="UniProtKB-EC"/>
</dbReference>
<dbReference type="InterPro" id="IPR040976">
    <property type="entry name" value="Pkinase_fungal"/>
</dbReference>
<dbReference type="PANTHER" id="PTHR38248">
    <property type="entry name" value="FUNK1 6"/>
    <property type="match status" value="1"/>
</dbReference>
<protein>
    <recommendedName>
        <fullName evidence="1">non-specific serine/threonine protein kinase</fullName>
        <ecNumber evidence="1">2.7.11.1</ecNumber>
    </recommendedName>
</protein>
<comment type="catalytic activity">
    <reaction evidence="3">
        <text>L-seryl-[protein] + ATP = O-phospho-L-seryl-[protein] + ADP + H(+)</text>
        <dbReference type="Rhea" id="RHEA:17989"/>
        <dbReference type="Rhea" id="RHEA-COMP:9863"/>
        <dbReference type="Rhea" id="RHEA-COMP:11604"/>
        <dbReference type="ChEBI" id="CHEBI:15378"/>
        <dbReference type="ChEBI" id="CHEBI:29999"/>
        <dbReference type="ChEBI" id="CHEBI:30616"/>
        <dbReference type="ChEBI" id="CHEBI:83421"/>
        <dbReference type="ChEBI" id="CHEBI:456216"/>
        <dbReference type="EC" id="2.7.11.1"/>
    </reaction>
</comment>
<name>G4MQI1_PYRO7</name>
<dbReference type="RefSeq" id="XP_003709083.1">
    <property type="nucleotide sequence ID" value="XM_003709035.1"/>
</dbReference>
<dbReference type="eggNOG" id="ENOG502S5WB">
    <property type="taxonomic scope" value="Eukaryota"/>
</dbReference>
<dbReference type="GeneID" id="12984346"/>
<dbReference type="EMBL" id="CM001231">
    <property type="protein sequence ID" value="EHA56471.1"/>
    <property type="molecule type" value="Genomic_DNA"/>
</dbReference>
<dbReference type="VEuPathDB" id="FungiDB:MGG_16094"/>
<evidence type="ECO:0000256" key="2">
    <source>
        <dbReference type="ARBA" id="ARBA00047899"/>
    </source>
</evidence>
<feature type="region of interest" description="Disordered" evidence="4">
    <location>
        <begin position="96"/>
        <end position="130"/>
    </location>
</feature>
<evidence type="ECO:0000256" key="1">
    <source>
        <dbReference type="ARBA" id="ARBA00012513"/>
    </source>
</evidence>
<evidence type="ECO:0000256" key="4">
    <source>
        <dbReference type="SAM" id="MobiDB-lite"/>
    </source>
</evidence>
<comment type="catalytic activity">
    <reaction evidence="2">
        <text>L-threonyl-[protein] + ATP = O-phospho-L-threonyl-[protein] + ADP + H(+)</text>
        <dbReference type="Rhea" id="RHEA:46608"/>
        <dbReference type="Rhea" id="RHEA-COMP:11060"/>
        <dbReference type="Rhea" id="RHEA-COMP:11605"/>
        <dbReference type="ChEBI" id="CHEBI:15378"/>
        <dbReference type="ChEBI" id="CHEBI:30013"/>
        <dbReference type="ChEBI" id="CHEBI:30616"/>
        <dbReference type="ChEBI" id="CHEBI:61977"/>
        <dbReference type="ChEBI" id="CHEBI:456216"/>
        <dbReference type="EC" id="2.7.11.1"/>
    </reaction>
</comment>
<dbReference type="KEGG" id="mgr:MGG_16094"/>
<dbReference type="HOGENOM" id="CLU_647363_0_0_1"/>
<dbReference type="InterPro" id="IPR008266">
    <property type="entry name" value="Tyr_kinase_AS"/>
</dbReference>
<dbReference type="EC" id="2.7.11.1" evidence="1"/>
<dbReference type="InParanoid" id="G4MQI1"/>
<evidence type="ECO:0000256" key="3">
    <source>
        <dbReference type="ARBA" id="ARBA00048679"/>
    </source>
</evidence>
<feature type="domain" description="Fungal-type protein kinase" evidence="5">
    <location>
        <begin position="2"/>
        <end position="214"/>
    </location>
</feature>